<dbReference type="OrthoDB" id="580845at2"/>
<dbReference type="STRING" id="167539.Pro_0737"/>
<keyword evidence="4" id="KW-1185">Reference proteome</keyword>
<dbReference type="PANTHER" id="PTHR43308:SF1">
    <property type="entry name" value="OUTER MEMBRANE PROTEIN ALPHA"/>
    <property type="match status" value="1"/>
</dbReference>
<feature type="chain" id="PRO_5040886515" evidence="1">
    <location>
        <begin position="25"/>
        <end position="447"/>
    </location>
</feature>
<proteinExistence type="predicted"/>
<dbReference type="PROSITE" id="PS51272">
    <property type="entry name" value="SLH"/>
    <property type="match status" value="1"/>
</dbReference>
<evidence type="ECO:0000259" key="2">
    <source>
        <dbReference type="PROSITE" id="PS51272"/>
    </source>
</evidence>
<evidence type="ECO:0000313" key="3">
    <source>
        <dbReference type="EMBL" id="AAP99781.1"/>
    </source>
</evidence>
<evidence type="ECO:0000256" key="1">
    <source>
        <dbReference type="SAM" id="SignalP"/>
    </source>
</evidence>
<dbReference type="PATRIC" id="fig|167539.5.peg.779"/>
<dbReference type="EMBL" id="AE017126">
    <property type="protein sequence ID" value="AAP99781.1"/>
    <property type="molecule type" value="Genomic_DNA"/>
</dbReference>
<reference evidence="3 4" key="1">
    <citation type="journal article" date="2003" name="Proc. Natl. Acad. Sci. U.S.A.">
        <title>Genome sequence of the cyanobacterium Prochlorococcus marinus SS120, a nearly minimal oxyphototrophic genome.</title>
        <authorList>
            <person name="Dufresne A."/>
            <person name="Salanoubat M."/>
            <person name="Partensky F."/>
            <person name="Artiguenave F."/>
            <person name="Axmann I.M."/>
            <person name="Barbe V."/>
            <person name="Duprat S."/>
            <person name="Galperin M.Y."/>
            <person name="Koonin E.V."/>
            <person name="Le Gall F."/>
            <person name="Makarova K.S."/>
            <person name="Ostrowski M."/>
            <person name="Oztas S."/>
            <person name="Robert C."/>
            <person name="Rogozin I.B."/>
            <person name="Scanlan D.J."/>
            <person name="Tandeau de Marsac N."/>
            <person name="Weissenbach J."/>
            <person name="Wincker P."/>
            <person name="Wolf Y.I."/>
            <person name="Hess W.R."/>
        </authorList>
    </citation>
    <scope>NUCLEOTIDE SEQUENCE [LARGE SCALE GENOMIC DNA]</scope>
    <source>
        <strain evidence="4">SARG / CCMP1375 / SS120</strain>
    </source>
</reference>
<accession>Q7VCK3</accession>
<name>Q7VCK3_PROMA</name>
<feature type="domain" description="SLH" evidence="2">
    <location>
        <begin position="43"/>
        <end position="107"/>
    </location>
</feature>
<feature type="signal peptide" evidence="1">
    <location>
        <begin position="1"/>
        <end position="24"/>
    </location>
</feature>
<dbReference type="HOGENOM" id="CLU_018575_0_1_3"/>
<dbReference type="InterPro" id="IPR001119">
    <property type="entry name" value="SLH_dom"/>
</dbReference>
<dbReference type="InterPro" id="IPR047684">
    <property type="entry name" value="Por_som-like"/>
</dbReference>
<sequence length="447" mass="47089">MKLFRQLLVAPAALGLLAPLAANAAEVNIKDVASYADLNAEVTTTQFSDVVPGDWAYTALQNLSESYGCVDNAYTQNLKSGQALTRYEAAALVNACLDGGIASAEVTPDAARLANEFGTEMAILKGRVDGLEYKVKELSAGQFSSSTKLSGSAVFTTGAIDGMSLFDDPYKGKTAFEYRYGIDLNTSFNGTDGLYAGIEQGNQDDLVLQDAVTDSTLTVTSLFYNFQVGEFDVTAGPLFDQDDVISATTSIASESFRLSSMPWGAVATTGAGAAIAYSNDSGFNASLSSVSSDAADASKGIWTDGGADIYTASLGYDSDYYGGGLIYTDDDTDTSFGGGIYMRPDGFPTISVAYDTKDPAASGTKSSSHLLIGVDHEVGPGTASAAYTNHDQMGVTGDSFEIYYNYPVSDGLSLQAGVFWEDRHVVKNGSWTTQDATGYLVETNFSF</sequence>
<dbReference type="PANTHER" id="PTHR43308">
    <property type="entry name" value="OUTER MEMBRANE PROTEIN ALPHA-RELATED"/>
    <property type="match status" value="1"/>
</dbReference>
<dbReference type="eggNOG" id="COG3659">
    <property type="taxonomic scope" value="Bacteria"/>
</dbReference>
<evidence type="ECO:0000313" key="4">
    <source>
        <dbReference type="Proteomes" id="UP000001420"/>
    </source>
</evidence>
<dbReference type="RefSeq" id="WP_011124889.1">
    <property type="nucleotide sequence ID" value="NC_005042.1"/>
</dbReference>
<dbReference type="NCBIfam" id="NF033921">
    <property type="entry name" value="por_somb"/>
    <property type="match status" value="1"/>
</dbReference>
<dbReference type="Proteomes" id="UP000001420">
    <property type="component" value="Chromosome"/>
</dbReference>
<protein>
    <submittedName>
        <fullName evidence="3">Porin homolog</fullName>
    </submittedName>
</protein>
<dbReference type="InterPro" id="IPR051465">
    <property type="entry name" value="Cell_Envelope_Struct_Comp"/>
</dbReference>
<dbReference type="AlphaFoldDB" id="Q7VCK3"/>
<dbReference type="EnsemblBacteria" id="AAP99781">
    <property type="protein sequence ID" value="AAP99781"/>
    <property type="gene ID" value="Pro_0737"/>
</dbReference>
<dbReference type="SUPFAM" id="SSF56935">
    <property type="entry name" value="Porins"/>
    <property type="match status" value="1"/>
</dbReference>
<dbReference type="KEGG" id="pma:Pro_0737"/>
<keyword evidence="1" id="KW-0732">Signal</keyword>
<organism evidence="3 4">
    <name type="scientific">Prochlorococcus marinus (strain SARG / CCMP1375 / SS120)</name>
    <dbReference type="NCBI Taxonomy" id="167539"/>
    <lineage>
        <taxon>Bacteria</taxon>
        <taxon>Bacillati</taxon>
        <taxon>Cyanobacteriota</taxon>
        <taxon>Cyanophyceae</taxon>
        <taxon>Synechococcales</taxon>
        <taxon>Prochlorococcaceae</taxon>
        <taxon>Prochlorococcus</taxon>
    </lineage>
</organism>
<gene>
    <name evidence="3" type="ordered locus">Pro_0737</name>
</gene>